<dbReference type="Gene3D" id="3.40.50.1820">
    <property type="entry name" value="alpha/beta hydrolase"/>
    <property type="match status" value="1"/>
</dbReference>
<dbReference type="PANTHER" id="PTHR38050:SF2">
    <property type="entry name" value="FERULOYL ESTERASE C-RELATED"/>
    <property type="match status" value="1"/>
</dbReference>
<feature type="domain" description="Phospholipase/carboxylesterase/thioesterase" evidence="10">
    <location>
        <begin position="332"/>
        <end position="413"/>
    </location>
</feature>
<feature type="region of interest" description="Disordered" evidence="8">
    <location>
        <begin position="152"/>
        <end position="172"/>
    </location>
</feature>
<evidence type="ECO:0000256" key="1">
    <source>
        <dbReference type="ARBA" id="ARBA00004613"/>
    </source>
</evidence>
<evidence type="ECO:0000256" key="6">
    <source>
        <dbReference type="ARBA" id="ARBA00023277"/>
    </source>
</evidence>
<keyword evidence="12" id="KW-1185">Reference proteome</keyword>
<evidence type="ECO:0000259" key="10">
    <source>
        <dbReference type="Pfam" id="PF02230"/>
    </source>
</evidence>
<comment type="caution">
    <text evidence="11">The sequence shown here is derived from an EMBL/GenBank/DDBJ whole genome shotgun (WGS) entry which is preliminary data.</text>
</comment>
<evidence type="ECO:0000256" key="2">
    <source>
        <dbReference type="ARBA" id="ARBA00022525"/>
    </source>
</evidence>
<keyword evidence="2" id="KW-0964">Secreted</keyword>
<evidence type="ECO:0000256" key="4">
    <source>
        <dbReference type="ARBA" id="ARBA00022729"/>
    </source>
</evidence>
<dbReference type="InterPro" id="IPR003140">
    <property type="entry name" value="PLipase/COase/thioEstase"/>
</dbReference>
<dbReference type="PANTHER" id="PTHR38050">
    <property type="match status" value="1"/>
</dbReference>
<dbReference type="EMBL" id="JAPQER010000004">
    <property type="protein sequence ID" value="MCY6484878.1"/>
    <property type="molecule type" value="Genomic_DNA"/>
</dbReference>
<feature type="chain" id="PRO_5045800130" description="Phospholipase/carboxylesterase/thioesterase domain-containing protein" evidence="9">
    <location>
        <begin position="25"/>
        <end position="486"/>
    </location>
</feature>
<dbReference type="SUPFAM" id="SSF53474">
    <property type="entry name" value="alpha/beta-Hydrolases"/>
    <property type="match status" value="1"/>
</dbReference>
<sequence length="486" mass="56232">MKKSLKVIVLSAVIISTLTTISFANPASKTDAGNKLKKEKVEFKQFTKEEKIKELEESIKKLEKEYKKGLISKEKYNEMLENVKNRKDRLSKLDNLRKQKYEIKQLIKEKRIKKIEESIKKLEKEYKEGLISKEKYDEKKSNFNKRLEKVKNRKNKLSKVDNSKNQNNETEQVTKEEIINQLKQNIRKLEEKYKAGLISKEIYEEKRANFDDQLSNICELNEITADNLNSYKVGMNVASINVNGENRRFKFYVPENLPNEGVSLLFRFHGSVSTSQDPIGSITKNYILNQIANNENIIAVYPVGNIQETTFNWTDTEKNLAFFDEMVKIFEKTFDNIDSNRIYTCGHSSGAIFSFTLAGFREDKIAAAVPVSGQYNLTKTLEKSTFIGNDVSVPIRAYNGTKDEIVNHQGAYNNMCVWSEKENKGSSFNIEKSYMNIGDYNVDVKKWDKGLSDLEMYSIQDEGHGISWNTIAQSMWEFMKNHPKNK</sequence>
<evidence type="ECO:0000256" key="7">
    <source>
        <dbReference type="ARBA" id="ARBA00023326"/>
    </source>
</evidence>
<organism evidence="11 12">
    <name type="scientific">Clostridium aestuarii</name>
    <dbReference type="NCBI Taxonomy" id="338193"/>
    <lineage>
        <taxon>Bacteria</taxon>
        <taxon>Bacillati</taxon>
        <taxon>Bacillota</taxon>
        <taxon>Clostridia</taxon>
        <taxon>Eubacteriales</taxon>
        <taxon>Clostridiaceae</taxon>
        <taxon>Clostridium</taxon>
    </lineage>
</organism>
<proteinExistence type="predicted"/>
<protein>
    <recommendedName>
        <fullName evidence="10">Phospholipase/carboxylesterase/thioesterase domain-containing protein</fullName>
    </recommendedName>
</protein>
<dbReference type="Proteomes" id="UP001078443">
    <property type="component" value="Unassembled WGS sequence"/>
</dbReference>
<evidence type="ECO:0000256" key="5">
    <source>
        <dbReference type="ARBA" id="ARBA00022801"/>
    </source>
</evidence>
<accession>A0ABT4D0W3</accession>
<dbReference type="Pfam" id="PF02230">
    <property type="entry name" value="Abhydrolase_2"/>
    <property type="match status" value="1"/>
</dbReference>
<evidence type="ECO:0000313" key="12">
    <source>
        <dbReference type="Proteomes" id="UP001078443"/>
    </source>
</evidence>
<evidence type="ECO:0000256" key="9">
    <source>
        <dbReference type="SAM" id="SignalP"/>
    </source>
</evidence>
<keyword evidence="4 9" id="KW-0732">Signal</keyword>
<dbReference type="RefSeq" id="WP_268041202.1">
    <property type="nucleotide sequence ID" value="NZ_JAPQER010000004.1"/>
</dbReference>
<evidence type="ECO:0000256" key="3">
    <source>
        <dbReference type="ARBA" id="ARBA00022651"/>
    </source>
</evidence>
<name>A0ABT4D0W3_9CLOT</name>
<keyword evidence="7" id="KW-0624">Polysaccharide degradation</keyword>
<comment type="subcellular location">
    <subcellularLocation>
        <location evidence="1">Secreted</location>
    </subcellularLocation>
</comment>
<keyword evidence="5" id="KW-0378">Hydrolase</keyword>
<evidence type="ECO:0000256" key="8">
    <source>
        <dbReference type="SAM" id="MobiDB-lite"/>
    </source>
</evidence>
<reference evidence="11" key="1">
    <citation type="submission" date="2022-12" db="EMBL/GenBank/DDBJ databases">
        <authorList>
            <person name="Wang J."/>
        </authorList>
    </citation>
    <scope>NUCLEOTIDE SEQUENCE</scope>
    <source>
        <strain evidence="11">HY-45-18</strain>
    </source>
</reference>
<keyword evidence="3" id="KW-0858">Xylan degradation</keyword>
<keyword evidence="6" id="KW-0119">Carbohydrate metabolism</keyword>
<feature type="signal peptide" evidence="9">
    <location>
        <begin position="1"/>
        <end position="24"/>
    </location>
</feature>
<gene>
    <name evidence="11" type="ORF">OW763_11050</name>
</gene>
<dbReference type="InterPro" id="IPR029058">
    <property type="entry name" value="AB_hydrolase_fold"/>
</dbReference>
<evidence type="ECO:0000313" key="11">
    <source>
        <dbReference type="EMBL" id="MCY6484878.1"/>
    </source>
</evidence>
<dbReference type="InterPro" id="IPR043595">
    <property type="entry name" value="FaeB/C/D"/>
</dbReference>